<dbReference type="GO" id="GO:0006508">
    <property type="term" value="P:proteolysis"/>
    <property type="evidence" value="ECO:0007669"/>
    <property type="project" value="InterPro"/>
</dbReference>
<evidence type="ECO:0000256" key="4">
    <source>
        <dbReference type="SAM" id="MobiDB-lite"/>
    </source>
</evidence>
<dbReference type="EMBL" id="JH817423">
    <property type="protein sequence ID" value="EKC18329.1"/>
    <property type="molecule type" value="Genomic_DNA"/>
</dbReference>
<accession>K1PHF5</accession>
<protein>
    <submittedName>
        <fullName evidence="5">Calpain-D</fullName>
    </submittedName>
</protein>
<feature type="compositionally biased region" description="Basic and acidic residues" evidence="4">
    <location>
        <begin position="20"/>
        <end position="29"/>
    </location>
</feature>
<dbReference type="MEROPS" id="C02.010"/>
<reference evidence="5" key="1">
    <citation type="journal article" date="2012" name="Nature">
        <title>The oyster genome reveals stress adaptation and complexity of shell formation.</title>
        <authorList>
            <person name="Zhang G."/>
            <person name="Fang X."/>
            <person name="Guo X."/>
            <person name="Li L."/>
            <person name="Luo R."/>
            <person name="Xu F."/>
            <person name="Yang P."/>
            <person name="Zhang L."/>
            <person name="Wang X."/>
            <person name="Qi H."/>
            <person name="Xiong Z."/>
            <person name="Que H."/>
            <person name="Xie Y."/>
            <person name="Holland P.W."/>
            <person name="Paps J."/>
            <person name="Zhu Y."/>
            <person name="Wu F."/>
            <person name="Chen Y."/>
            <person name="Wang J."/>
            <person name="Peng C."/>
            <person name="Meng J."/>
            <person name="Yang L."/>
            <person name="Liu J."/>
            <person name="Wen B."/>
            <person name="Zhang N."/>
            <person name="Huang Z."/>
            <person name="Zhu Q."/>
            <person name="Feng Y."/>
            <person name="Mount A."/>
            <person name="Hedgecock D."/>
            <person name="Xu Z."/>
            <person name="Liu Y."/>
            <person name="Domazet-Loso T."/>
            <person name="Du Y."/>
            <person name="Sun X."/>
            <person name="Zhang S."/>
            <person name="Liu B."/>
            <person name="Cheng P."/>
            <person name="Jiang X."/>
            <person name="Li J."/>
            <person name="Fan D."/>
            <person name="Wang W."/>
            <person name="Fu W."/>
            <person name="Wang T."/>
            <person name="Wang B."/>
            <person name="Zhang J."/>
            <person name="Peng Z."/>
            <person name="Li Y."/>
            <person name="Li N."/>
            <person name="Wang J."/>
            <person name="Chen M."/>
            <person name="He Y."/>
            <person name="Tan F."/>
            <person name="Song X."/>
            <person name="Zheng Q."/>
            <person name="Huang R."/>
            <person name="Yang H."/>
            <person name="Du X."/>
            <person name="Chen L."/>
            <person name="Yang M."/>
            <person name="Gaffney P.M."/>
            <person name="Wang S."/>
            <person name="Luo L."/>
            <person name="She Z."/>
            <person name="Ming Y."/>
            <person name="Huang W."/>
            <person name="Zhang S."/>
            <person name="Huang B."/>
            <person name="Zhang Y."/>
            <person name="Qu T."/>
            <person name="Ni P."/>
            <person name="Miao G."/>
            <person name="Wang J."/>
            <person name="Wang Q."/>
            <person name="Steinberg C.E."/>
            <person name="Wang H."/>
            <person name="Li N."/>
            <person name="Qian L."/>
            <person name="Zhang G."/>
            <person name="Li Y."/>
            <person name="Yang H."/>
            <person name="Liu X."/>
            <person name="Wang J."/>
            <person name="Yin Y."/>
            <person name="Wang J."/>
        </authorList>
    </citation>
    <scope>NUCLEOTIDE SEQUENCE [LARGE SCALE GENOMIC DNA]</scope>
    <source>
        <strain evidence="5">05x7-T-G4-1.051#20</strain>
    </source>
</reference>
<feature type="region of interest" description="Disordered" evidence="4">
    <location>
        <begin position="20"/>
        <end position="56"/>
    </location>
</feature>
<dbReference type="InterPro" id="IPR022684">
    <property type="entry name" value="Calpain_cysteine_protease"/>
</dbReference>
<dbReference type="InParanoid" id="K1PHF5"/>
<name>K1PHF5_MAGGI</name>
<evidence type="ECO:0000256" key="3">
    <source>
        <dbReference type="PROSITE-ProRule" id="PRU00239"/>
    </source>
</evidence>
<evidence type="ECO:0000256" key="1">
    <source>
        <dbReference type="ARBA" id="ARBA00007623"/>
    </source>
</evidence>
<feature type="active site" evidence="2">
    <location>
        <position position="133"/>
    </location>
</feature>
<gene>
    <name evidence="5" type="ORF">CGI_10013662</name>
</gene>
<organism evidence="5">
    <name type="scientific">Magallana gigas</name>
    <name type="common">Pacific oyster</name>
    <name type="synonym">Crassostrea gigas</name>
    <dbReference type="NCBI Taxonomy" id="29159"/>
    <lineage>
        <taxon>Eukaryota</taxon>
        <taxon>Metazoa</taxon>
        <taxon>Spiralia</taxon>
        <taxon>Lophotrochozoa</taxon>
        <taxon>Mollusca</taxon>
        <taxon>Bivalvia</taxon>
        <taxon>Autobranchia</taxon>
        <taxon>Pteriomorphia</taxon>
        <taxon>Ostreida</taxon>
        <taxon>Ostreoidea</taxon>
        <taxon>Ostreidae</taxon>
        <taxon>Magallana</taxon>
    </lineage>
</organism>
<feature type="region of interest" description="Disordered" evidence="4">
    <location>
        <begin position="563"/>
        <end position="582"/>
    </location>
</feature>
<dbReference type="PANTHER" id="PTHR10183:SF382">
    <property type="entry name" value="CALPAIN-15"/>
    <property type="match status" value="1"/>
</dbReference>
<dbReference type="PROSITE" id="PS50203">
    <property type="entry name" value="CALPAIN_CAT"/>
    <property type="match status" value="1"/>
</dbReference>
<dbReference type="InterPro" id="IPR001300">
    <property type="entry name" value="Peptidase_C2_calpain_cat"/>
</dbReference>
<proteinExistence type="inferred from homology"/>
<dbReference type="SMART" id="SM00230">
    <property type="entry name" value="CysPc"/>
    <property type="match status" value="1"/>
</dbReference>
<dbReference type="PANTHER" id="PTHR10183">
    <property type="entry name" value="CALPAIN"/>
    <property type="match status" value="1"/>
</dbReference>
<dbReference type="SUPFAM" id="SSF54001">
    <property type="entry name" value="Cysteine proteinases"/>
    <property type="match status" value="1"/>
</dbReference>
<feature type="compositionally biased region" description="Basic residues" evidence="4">
    <location>
        <begin position="30"/>
        <end position="48"/>
    </location>
</feature>
<comment type="similarity">
    <text evidence="1">Belongs to the peptidase C2 family.</text>
</comment>
<evidence type="ECO:0000313" key="5">
    <source>
        <dbReference type="EMBL" id="EKC18329.1"/>
    </source>
</evidence>
<dbReference type="GO" id="GO:0004198">
    <property type="term" value="F:calcium-dependent cysteine-type endopeptidase activity"/>
    <property type="evidence" value="ECO:0007669"/>
    <property type="project" value="InterPro"/>
</dbReference>
<comment type="caution">
    <text evidence="3">Lacks conserved residue(s) required for the propagation of feature annotation.</text>
</comment>
<dbReference type="InterPro" id="IPR038765">
    <property type="entry name" value="Papain-like_cys_pep_sf"/>
</dbReference>
<dbReference type="PRINTS" id="PR00704">
    <property type="entry name" value="CALPAIN"/>
</dbReference>
<evidence type="ECO:0000256" key="2">
    <source>
        <dbReference type="PIRSR" id="PIRSR622684-1"/>
    </source>
</evidence>
<dbReference type="Pfam" id="PF00648">
    <property type="entry name" value="Peptidase_C2"/>
    <property type="match status" value="1"/>
</dbReference>
<dbReference type="HOGENOM" id="CLU_468732_0_0_1"/>
<sequence>MNKIQKKHWTELLMCKQTKKDLSDEDNIKNRRKRKNLNRSRLKAGHSVRVKDERDKQRKVARDIARNITDYCKENNIHFEDKGFPASNAPKRDEGQWRRIGQIQDKSCKGKESWTIFRNPSPDDAIQGEAENCWFLCAVSLLTQKEELLRDIFITENFCEEGLYQVRLCRDGNWKTVIVDDRFPCDEKGNLKYSRPQNKQLWVMLLEKAAAKLYGGYEALHSGLVVESLTMLTGEPCEHIDLKGSDVEKKDDNKLKLDRDKLWTDLKDWHSSRYFNSLSVCKTDEGWFESRFKGVFPPILSKEWKYYSFRLVNDTKLKLGLFQKSMRGTGLKIPETFTDLLIMVLRNQDDGSGHPFKAAPLFSEVISYSKRRARSLTTCNVDLTQGSYTVACFSFGKLRQDNDVEVEDYVSYTLSIHSSVQLLFMDECEVNASGFPELMYAPADALITLAKQSKIKENDADVSQSDIRLSHIADGVYCVMFMFYGEICVFINETTEGYSYIRNYGPSEYIMGVRHRMKTTDFIPPKSGRVINIVTPQNPETSWKIAAQKNFLKSEPLESIPPVPDTLEGLLTPRPIPEITSS</sequence>
<dbReference type="AlphaFoldDB" id="K1PHF5"/>
<dbReference type="GO" id="GO:0005737">
    <property type="term" value="C:cytoplasm"/>
    <property type="evidence" value="ECO:0007669"/>
    <property type="project" value="TreeGrafter"/>
</dbReference>